<gene>
    <name evidence="8" type="ORF">BD410DRAFT_714561</name>
</gene>
<evidence type="ECO:0000256" key="4">
    <source>
        <dbReference type="PROSITE-ProRule" id="PRU00042"/>
    </source>
</evidence>
<feature type="region of interest" description="Disordered" evidence="5">
    <location>
        <begin position="1"/>
        <end position="92"/>
    </location>
</feature>
<keyword evidence="9" id="KW-1185">Reference proteome</keyword>
<dbReference type="InterPro" id="IPR012677">
    <property type="entry name" value="Nucleotide-bd_a/b_plait_sf"/>
</dbReference>
<dbReference type="PROSITE" id="PS50174">
    <property type="entry name" value="G_PATCH"/>
    <property type="match status" value="1"/>
</dbReference>
<feature type="compositionally biased region" description="Basic and acidic residues" evidence="5">
    <location>
        <begin position="623"/>
        <end position="634"/>
    </location>
</feature>
<feature type="domain" description="G-patch" evidence="7">
    <location>
        <begin position="676"/>
        <end position="722"/>
    </location>
</feature>
<evidence type="ECO:0000256" key="2">
    <source>
        <dbReference type="ARBA" id="ARBA00022884"/>
    </source>
</evidence>
<feature type="compositionally biased region" description="Basic and acidic residues" evidence="5">
    <location>
        <begin position="1"/>
        <end position="15"/>
    </location>
</feature>
<comment type="subcellular location">
    <subcellularLocation>
        <location evidence="1">Nucleus</location>
    </subcellularLocation>
</comment>
<dbReference type="VEuPathDB" id="FungiDB:BD410DRAFT_714561"/>
<evidence type="ECO:0008006" key="10">
    <source>
        <dbReference type="Google" id="ProtNLM"/>
    </source>
</evidence>
<dbReference type="PANTHER" id="PTHR13948">
    <property type="entry name" value="RNA-BINDING PROTEIN"/>
    <property type="match status" value="1"/>
</dbReference>
<feature type="compositionally biased region" description="Basic and acidic residues" evidence="5">
    <location>
        <begin position="24"/>
        <end position="35"/>
    </location>
</feature>
<organism evidence="8 9">
    <name type="scientific">Rickenella mellea</name>
    <dbReference type="NCBI Taxonomy" id="50990"/>
    <lineage>
        <taxon>Eukaryota</taxon>
        <taxon>Fungi</taxon>
        <taxon>Dikarya</taxon>
        <taxon>Basidiomycota</taxon>
        <taxon>Agaricomycotina</taxon>
        <taxon>Agaricomycetes</taxon>
        <taxon>Hymenochaetales</taxon>
        <taxon>Rickenellaceae</taxon>
        <taxon>Rickenella</taxon>
    </lineage>
</organism>
<dbReference type="OrthoDB" id="29523at2759"/>
<keyword evidence="3" id="KW-0539">Nucleus</keyword>
<dbReference type="SMART" id="SM00443">
    <property type="entry name" value="G_patch"/>
    <property type="match status" value="1"/>
</dbReference>
<evidence type="ECO:0000259" key="7">
    <source>
        <dbReference type="PROSITE" id="PS50174"/>
    </source>
</evidence>
<keyword evidence="4" id="KW-0479">Metal-binding</keyword>
<evidence type="ECO:0000256" key="1">
    <source>
        <dbReference type="ARBA" id="ARBA00004123"/>
    </source>
</evidence>
<dbReference type="SUPFAM" id="SSF54928">
    <property type="entry name" value="RNA-binding domain, RBD"/>
    <property type="match status" value="2"/>
</dbReference>
<dbReference type="InterPro" id="IPR000467">
    <property type="entry name" value="G_patch_dom"/>
</dbReference>
<evidence type="ECO:0000256" key="3">
    <source>
        <dbReference type="ARBA" id="ARBA00023242"/>
    </source>
</evidence>
<dbReference type="InterPro" id="IPR035979">
    <property type="entry name" value="RBD_domain_sf"/>
</dbReference>
<reference evidence="8 9" key="1">
    <citation type="submission" date="2018-06" db="EMBL/GenBank/DDBJ databases">
        <title>A transcriptomic atlas of mushroom development highlights an independent origin of complex multicellularity.</title>
        <authorList>
            <consortium name="DOE Joint Genome Institute"/>
            <person name="Krizsan K."/>
            <person name="Almasi E."/>
            <person name="Merenyi Z."/>
            <person name="Sahu N."/>
            <person name="Viragh M."/>
            <person name="Koszo T."/>
            <person name="Mondo S."/>
            <person name="Kiss B."/>
            <person name="Balint B."/>
            <person name="Kues U."/>
            <person name="Barry K."/>
            <person name="Hegedus J.C."/>
            <person name="Henrissat B."/>
            <person name="Johnson J."/>
            <person name="Lipzen A."/>
            <person name="Ohm R."/>
            <person name="Nagy I."/>
            <person name="Pangilinan J."/>
            <person name="Yan J."/>
            <person name="Xiong Y."/>
            <person name="Grigoriev I.V."/>
            <person name="Hibbett D.S."/>
            <person name="Nagy L.G."/>
        </authorList>
    </citation>
    <scope>NUCLEOTIDE SEQUENCE [LARGE SCALE GENOMIC DNA]</scope>
    <source>
        <strain evidence="8 9">SZMC22713</strain>
    </source>
</reference>
<dbReference type="Pfam" id="PF01585">
    <property type="entry name" value="G-patch"/>
    <property type="match status" value="1"/>
</dbReference>
<feature type="compositionally biased region" description="Basic and acidic residues" evidence="5">
    <location>
        <begin position="67"/>
        <end position="81"/>
    </location>
</feature>
<dbReference type="STRING" id="50990.A0A4Y7QIX5"/>
<dbReference type="GO" id="GO:0008270">
    <property type="term" value="F:zinc ion binding"/>
    <property type="evidence" value="ECO:0007669"/>
    <property type="project" value="UniProtKB-KW"/>
</dbReference>
<dbReference type="EMBL" id="ML170159">
    <property type="protein sequence ID" value="TDL27198.1"/>
    <property type="molecule type" value="Genomic_DNA"/>
</dbReference>
<evidence type="ECO:0000313" key="8">
    <source>
        <dbReference type="EMBL" id="TDL27198.1"/>
    </source>
</evidence>
<dbReference type="PANTHER" id="PTHR13948:SF3">
    <property type="entry name" value="FI21118P1"/>
    <property type="match status" value="1"/>
</dbReference>
<accession>A0A4Y7QIX5</accession>
<feature type="compositionally biased region" description="Low complexity" evidence="5">
    <location>
        <begin position="48"/>
        <end position="63"/>
    </location>
</feature>
<evidence type="ECO:0000259" key="6">
    <source>
        <dbReference type="PROSITE" id="PS50157"/>
    </source>
</evidence>
<evidence type="ECO:0000256" key="5">
    <source>
        <dbReference type="SAM" id="MobiDB-lite"/>
    </source>
</evidence>
<dbReference type="Proteomes" id="UP000294933">
    <property type="component" value="Unassembled WGS sequence"/>
</dbReference>
<dbReference type="GO" id="GO:0003723">
    <property type="term" value="F:RNA binding"/>
    <property type="evidence" value="ECO:0007669"/>
    <property type="project" value="UniProtKB-KW"/>
</dbReference>
<name>A0A4Y7QIX5_9AGAM</name>
<dbReference type="InterPro" id="IPR013087">
    <property type="entry name" value="Znf_C2H2_type"/>
</dbReference>
<proteinExistence type="predicted"/>
<sequence>MSHAGREWDQGKDWSESGYRANVRGREGDDQYGEGKRRKYNNGGYDDGQWSSYSEGNSSQYSHGHGHHDFSFDDQSYDDRHHRGQNRKRHIASEPSPHVIFLGLDTDFTEADLFNFLKGHGCVLETATIIRDRITGTCPFTSSACTYLTNPLLDCFGFAQFKSTEHARVFVDPNFPFISVPPPASHGASATIAYRKALETGASHNGRRVKIDYSQSANPPDKGRGRGPQFTNDGTRDIGNAQAPVLLFRGLDPLSGPAAVAQAMMGSQGLGTEGAKGMRRILLIKDKVTMASWGFAFVEFIDIQSAAAVLAATMSHQLHPNGFCISDRPVAASFAHPYSFQPLPDHALQDETCVAGSVNLGGVDGGWIKYWDDGASLATMEFKVEEPVLQVTPTSAKEKEKKKKPKGPSVDEQPFAPAEASALPVSTKPVMLNFSSKTGQQTAKASVPVTYKAALGFLAVDDPNAPNNEDESGNVIPTIDKDTDKTVPRVAPLIASKKVVSNITKWSQIQEELKQTVTHVNEAAARNTQCFRFSLSTIVMQAPVDTAVAVEDEFEFSDQKAMTCLLCSRQFKTLDVLKRHNKESDLHKARFSLKNLKDGSQLEIARNKANATRQKKPTPDNANKYRDRASERRTLFNQPEVPMGDGSKGTTNKRVSEGPPPPPSPPPAPVAPAKDEKNVGNKLLKMMGWTEGSGLGTSGEGRVEPIQTAIYATGVGLGASKGKEVGKYAEGYAGYVHMAKDMARERYGD</sequence>
<dbReference type="PROSITE" id="PS50157">
    <property type="entry name" value="ZINC_FINGER_C2H2_2"/>
    <property type="match status" value="1"/>
</dbReference>
<evidence type="ECO:0000313" key="9">
    <source>
        <dbReference type="Proteomes" id="UP000294933"/>
    </source>
</evidence>
<dbReference type="Gene3D" id="3.30.70.330">
    <property type="match status" value="2"/>
</dbReference>
<feature type="compositionally biased region" description="Pro residues" evidence="5">
    <location>
        <begin position="658"/>
        <end position="670"/>
    </location>
</feature>
<feature type="region of interest" description="Disordered" evidence="5">
    <location>
        <begin position="391"/>
        <end position="422"/>
    </location>
</feature>
<feature type="region of interest" description="Disordered" evidence="5">
    <location>
        <begin position="209"/>
        <end position="235"/>
    </location>
</feature>
<keyword evidence="4" id="KW-0862">Zinc</keyword>
<feature type="region of interest" description="Disordered" evidence="5">
    <location>
        <begin position="606"/>
        <end position="675"/>
    </location>
</feature>
<keyword evidence="2" id="KW-0694">RNA-binding</keyword>
<feature type="domain" description="C2H2-type" evidence="6">
    <location>
        <begin position="562"/>
        <end position="592"/>
    </location>
</feature>
<dbReference type="GO" id="GO:0005634">
    <property type="term" value="C:nucleus"/>
    <property type="evidence" value="ECO:0007669"/>
    <property type="project" value="UniProtKB-SubCell"/>
</dbReference>
<dbReference type="AlphaFoldDB" id="A0A4Y7QIX5"/>
<dbReference type="GO" id="GO:0000398">
    <property type="term" value="P:mRNA splicing, via spliceosome"/>
    <property type="evidence" value="ECO:0007669"/>
    <property type="project" value="TreeGrafter"/>
</dbReference>
<protein>
    <recommendedName>
        <fullName evidence="10">G-patch domain-containing protein</fullName>
    </recommendedName>
</protein>
<keyword evidence="4" id="KW-0863">Zinc-finger</keyword>